<reference evidence="4" key="2">
    <citation type="journal article" date="2021" name="Microbiome">
        <title>Successional dynamics and alternative stable states in a saline activated sludge microbial community over 9 years.</title>
        <authorList>
            <person name="Wang Y."/>
            <person name="Ye J."/>
            <person name="Ju F."/>
            <person name="Liu L."/>
            <person name="Boyd J.A."/>
            <person name="Deng Y."/>
            <person name="Parks D.H."/>
            <person name="Jiang X."/>
            <person name="Yin X."/>
            <person name="Woodcroft B.J."/>
            <person name="Tyson G.W."/>
            <person name="Hugenholtz P."/>
            <person name="Polz M.F."/>
            <person name="Zhang T."/>
        </authorList>
    </citation>
    <scope>NUCLEOTIDE SEQUENCE</scope>
    <source>
        <strain evidence="4">HKST-UBA02</strain>
    </source>
</reference>
<dbReference type="GO" id="GO:0016020">
    <property type="term" value="C:membrane"/>
    <property type="evidence" value="ECO:0007669"/>
    <property type="project" value="InterPro"/>
</dbReference>
<feature type="region of interest" description="Disordered" evidence="2">
    <location>
        <begin position="1"/>
        <end position="42"/>
    </location>
</feature>
<evidence type="ECO:0000256" key="1">
    <source>
        <dbReference type="ARBA" id="ARBA00007734"/>
    </source>
</evidence>
<dbReference type="GO" id="GO:0000270">
    <property type="term" value="P:peptidoglycan metabolic process"/>
    <property type="evidence" value="ECO:0007669"/>
    <property type="project" value="InterPro"/>
</dbReference>
<reference evidence="4" key="1">
    <citation type="submission" date="2020-04" db="EMBL/GenBank/DDBJ databases">
        <authorList>
            <person name="Zhang T."/>
        </authorList>
    </citation>
    <scope>NUCLEOTIDE SEQUENCE</scope>
    <source>
        <strain evidence="4">HKST-UBA02</strain>
    </source>
</reference>
<evidence type="ECO:0000256" key="2">
    <source>
        <dbReference type="SAM" id="MobiDB-lite"/>
    </source>
</evidence>
<comment type="caution">
    <text evidence="4">The sequence shown here is derived from an EMBL/GenBank/DDBJ whole genome shotgun (WGS) entry which is preliminary data.</text>
</comment>
<sequence length="235" mass="24238">MSQPLASAWPLPAMVDPGALSQSPAGASVPGIGGPTAGRDPRLAASLLARNPAASALPAASASQHTPVTRTVNVTSTVPAGKDAASFDPASSRRVASQPMDLTHRSHGGSSVDELVSSVAREFALPESLLHAVVQVESSGNPRAVSPKGARGLMQLMPATARELGVTDSFDPEQNLRGGAAYLAKQIERFGDLPRALAAYNAGPGAVQKHGGVPPYRETQHYVSRVMGLAEQLEQ</sequence>
<feature type="domain" description="Transglycosylase SLT" evidence="3">
    <location>
        <begin position="119"/>
        <end position="214"/>
    </location>
</feature>
<dbReference type="EMBL" id="JAGQHS010000146">
    <property type="protein sequence ID" value="MCA9758143.1"/>
    <property type="molecule type" value="Genomic_DNA"/>
</dbReference>
<dbReference type="AlphaFoldDB" id="A0A956NFH3"/>
<dbReference type="Proteomes" id="UP000739538">
    <property type="component" value="Unassembled WGS sequence"/>
</dbReference>
<accession>A0A956NFH3</accession>
<proteinExistence type="inferred from homology"/>
<evidence type="ECO:0000259" key="3">
    <source>
        <dbReference type="Pfam" id="PF01464"/>
    </source>
</evidence>
<dbReference type="GO" id="GO:0008933">
    <property type="term" value="F:peptidoglycan lytic transglycosylase activity"/>
    <property type="evidence" value="ECO:0007669"/>
    <property type="project" value="InterPro"/>
</dbReference>
<dbReference type="Gene3D" id="1.10.530.10">
    <property type="match status" value="1"/>
</dbReference>
<name>A0A956NFH3_UNCEI</name>
<dbReference type="InterPro" id="IPR008258">
    <property type="entry name" value="Transglycosylase_SLT_dom_1"/>
</dbReference>
<gene>
    <name evidence="4" type="ORF">KDA27_20280</name>
</gene>
<feature type="region of interest" description="Disordered" evidence="2">
    <location>
        <begin position="76"/>
        <end position="110"/>
    </location>
</feature>
<dbReference type="InterPro" id="IPR023346">
    <property type="entry name" value="Lysozyme-like_dom_sf"/>
</dbReference>
<dbReference type="InterPro" id="IPR000189">
    <property type="entry name" value="Transglyc_AS"/>
</dbReference>
<dbReference type="PROSITE" id="PS00922">
    <property type="entry name" value="TRANSGLYCOSYLASE"/>
    <property type="match status" value="1"/>
</dbReference>
<protein>
    <submittedName>
        <fullName evidence="4">Lytic transglycosylase domain-containing protein</fullName>
    </submittedName>
</protein>
<dbReference type="Pfam" id="PF01464">
    <property type="entry name" value="SLT"/>
    <property type="match status" value="1"/>
</dbReference>
<comment type="similarity">
    <text evidence="1">Belongs to the transglycosylase Slt family.</text>
</comment>
<dbReference type="PANTHER" id="PTHR37423">
    <property type="entry name" value="SOLUBLE LYTIC MUREIN TRANSGLYCOSYLASE-RELATED"/>
    <property type="match status" value="1"/>
</dbReference>
<organism evidence="4 5">
    <name type="scientific">Eiseniibacteriota bacterium</name>
    <dbReference type="NCBI Taxonomy" id="2212470"/>
    <lineage>
        <taxon>Bacteria</taxon>
        <taxon>Candidatus Eiseniibacteriota</taxon>
    </lineage>
</organism>
<dbReference type="CDD" id="cd00254">
    <property type="entry name" value="LT-like"/>
    <property type="match status" value="1"/>
</dbReference>
<evidence type="ECO:0000313" key="5">
    <source>
        <dbReference type="Proteomes" id="UP000739538"/>
    </source>
</evidence>
<dbReference type="SUPFAM" id="SSF53955">
    <property type="entry name" value="Lysozyme-like"/>
    <property type="match status" value="1"/>
</dbReference>
<evidence type="ECO:0000313" key="4">
    <source>
        <dbReference type="EMBL" id="MCA9758143.1"/>
    </source>
</evidence>
<dbReference type="PANTHER" id="PTHR37423:SF2">
    <property type="entry name" value="MEMBRANE-BOUND LYTIC MUREIN TRANSGLYCOSYLASE C"/>
    <property type="match status" value="1"/>
</dbReference>